<dbReference type="InterPro" id="IPR036388">
    <property type="entry name" value="WH-like_DNA-bd_sf"/>
</dbReference>
<organism evidence="6 7">
    <name type="scientific">Pusillimonas minor</name>
    <dbReference type="NCBI Taxonomy" id="2697024"/>
    <lineage>
        <taxon>Bacteria</taxon>
        <taxon>Pseudomonadati</taxon>
        <taxon>Pseudomonadota</taxon>
        <taxon>Betaproteobacteria</taxon>
        <taxon>Burkholderiales</taxon>
        <taxon>Alcaligenaceae</taxon>
        <taxon>Pusillimonas</taxon>
    </lineage>
</organism>
<evidence type="ECO:0000313" key="6">
    <source>
        <dbReference type="EMBL" id="MBC2769077.1"/>
    </source>
</evidence>
<gene>
    <name evidence="6" type="ORF">GTU67_03995</name>
</gene>
<feature type="domain" description="HTH lysR-type" evidence="5">
    <location>
        <begin position="110"/>
        <end position="165"/>
    </location>
</feature>
<dbReference type="InterPro" id="IPR005119">
    <property type="entry name" value="LysR_subst-bd"/>
</dbReference>
<dbReference type="Proteomes" id="UP000545386">
    <property type="component" value="Unassembled WGS sequence"/>
</dbReference>
<evidence type="ECO:0000313" key="7">
    <source>
        <dbReference type="Proteomes" id="UP000545386"/>
    </source>
</evidence>
<dbReference type="Pfam" id="PF00126">
    <property type="entry name" value="HTH_1"/>
    <property type="match status" value="2"/>
</dbReference>
<evidence type="ECO:0000256" key="2">
    <source>
        <dbReference type="ARBA" id="ARBA00023015"/>
    </source>
</evidence>
<feature type="domain" description="HTH lysR-type" evidence="5">
    <location>
        <begin position="9"/>
        <end position="64"/>
    </location>
</feature>
<evidence type="ECO:0000259" key="5">
    <source>
        <dbReference type="PROSITE" id="PS50931"/>
    </source>
</evidence>
<keyword evidence="3" id="KW-0238">DNA-binding</keyword>
<evidence type="ECO:0000256" key="1">
    <source>
        <dbReference type="ARBA" id="ARBA00009437"/>
    </source>
</evidence>
<dbReference type="PRINTS" id="PR00039">
    <property type="entry name" value="HTHLYSR"/>
</dbReference>
<dbReference type="Gene3D" id="1.10.10.10">
    <property type="entry name" value="Winged helix-like DNA-binding domain superfamily/Winged helix DNA-binding domain"/>
    <property type="match status" value="2"/>
</dbReference>
<dbReference type="AlphaFoldDB" id="A0A842HLD0"/>
<dbReference type="Pfam" id="PF03466">
    <property type="entry name" value="LysR_substrate"/>
    <property type="match status" value="1"/>
</dbReference>
<comment type="caution">
    <text evidence="6">The sequence shown here is derived from an EMBL/GenBank/DDBJ whole genome shotgun (WGS) entry which is preliminary data.</text>
</comment>
<comment type="similarity">
    <text evidence="1">Belongs to the LysR transcriptional regulatory family.</text>
</comment>
<reference evidence="6 7" key="1">
    <citation type="submission" date="2020-08" db="EMBL/GenBank/DDBJ databases">
        <title>Paraeoetvoesia sp. YC-7-48 draft genome sequence.</title>
        <authorList>
            <person name="Yao L."/>
        </authorList>
    </citation>
    <scope>NUCLEOTIDE SEQUENCE [LARGE SCALE GENOMIC DNA]</scope>
    <source>
        <strain evidence="7">YC-7-48</strain>
    </source>
</reference>
<dbReference type="InterPro" id="IPR000847">
    <property type="entry name" value="LysR_HTH_N"/>
</dbReference>
<evidence type="ECO:0000256" key="4">
    <source>
        <dbReference type="ARBA" id="ARBA00023163"/>
    </source>
</evidence>
<dbReference type="GO" id="GO:0000976">
    <property type="term" value="F:transcription cis-regulatory region binding"/>
    <property type="evidence" value="ECO:0007669"/>
    <property type="project" value="TreeGrafter"/>
</dbReference>
<name>A0A842HLD0_9BURK</name>
<dbReference type="SUPFAM" id="SSF53850">
    <property type="entry name" value="Periplasmic binding protein-like II"/>
    <property type="match status" value="1"/>
</dbReference>
<dbReference type="PANTHER" id="PTHR30126">
    <property type="entry name" value="HTH-TYPE TRANSCRIPTIONAL REGULATOR"/>
    <property type="match status" value="1"/>
</dbReference>
<keyword evidence="7" id="KW-1185">Reference proteome</keyword>
<dbReference type="EMBL" id="JACJUU010000002">
    <property type="protein sequence ID" value="MBC2769077.1"/>
    <property type="molecule type" value="Genomic_DNA"/>
</dbReference>
<keyword evidence="4" id="KW-0804">Transcription</keyword>
<keyword evidence="2" id="KW-0805">Transcription regulation</keyword>
<dbReference type="FunFam" id="1.10.10.10:FF:000001">
    <property type="entry name" value="LysR family transcriptional regulator"/>
    <property type="match status" value="1"/>
</dbReference>
<dbReference type="RefSeq" id="WP_185778870.1">
    <property type="nucleotide sequence ID" value="NZ_JACJUU010000002.1"/>
</dbReference>
<dbReference type="PROSITE" id="PS50931">
    <property type="entry name" value="HTH_LYSR"/>
    <property type="match status" value="2"/>
</dbReference>
<dbReference type="PANTHER" id="PTHR30126:SF40">
    <property type="entry name" value="HTH-TYPE TRANSCRIPTIONAL REGULATOR GLTR"/>
    <property type="match status" value="1"/>
</dbReference>
<accession>A0A842HLD0</accession>
<protein>
    <submittedName>
        <fullName evidence="6">LysR family transcriptional regulator</fullName>
    </submittedName>
</protein>
<dbReference type="SUPFAM" id="SSF46785">
    <property type="entry name" value="Winged helix' DNA-binding domain"/>
    <property type="match status" value="2"/>
</dbReference>
<dbReference type="Gene3D" id="3.40.190.10">
    <property type="entry name" value="Periplasmic binding protein-like II"/>
    <property type="match status" value="2"/>
</dbReference>
<sequence length="407" mass="44241">MPMSLAEHLRQFRAVLAVCKTGSTSQAATILPLSQSAIARAIRELETAVGVPIFDRTARGMLPTTVGQLLSHRAERAFSQLRQGEHEALSLAEQNPPHVPAGRFAGTCGYRHLQTYIVFCEARSETATAGRLGVSQPAVNQTLRQLEHMLGVRLFHRSARGVRLTESGEVVLQRAKLALDEFRQASEDLAAFQGRMRGRLVIGSLPLSSGALVPRAVDRVLAQYKDLSVSIVDGTYDGLMYQLRHADIDVLVGALRPQAPGADVIQTPLFEDTLSVVVRKDHPLEGHTIAGLDQLVGESWIAPLHGTPARDAFERAFHAVGVQPPSTVLEVNSAIVLQALLQDSDRLALLSRRQMFHGISAGAFSVLPVQVKETTRYIGLTMRADADPNITMKSFIHELGRLAASLV</sequence>
<dbReference type="GO" id="GO:0003700">
    <property type="term" value="F:DNA-binding transcription factor activity"/>
    <property type="evidence" value="ECO:0007669"/>
    <property type="project" value="InterPro"/>
</dbReference>
<evidence type="ECO:0000256" key="3">
    <source>
        <dbReference type="ARBA" id="ARBA00023125"/>
    </source>
</evidence>
<dbReference type="InterPro" id="IPR036390">
    <property type="entry name" value="WH_DNA-bd_sf"/>
</dbReference>
<proteinExistence type="inferred from homology"/>